<feature type="compositionally biased region" description="Low complexity" evidence="1">
    <location>
        <begin position="33"/>
        <end position="54"/>
    </location>
</feature>
<name>A0A679B8U6_ORYSI</name>
<protein>
    <submittedName>
        <fullName evidence="2">Uncharacterized protein</fullName>
    </submittedName>
</protein>
<dbReference type="AlphaFoldDB" id="A0A679B8U6"/>
<accession>A0A679B8U6</accession>
<feature type="region of interest" description="Disordered" evidence="1">
    <location>
        <begin position="27"/>
        <end position="54"/>
    </location>
</feature>
<gene>
    <name evidence="2" type="primary">K0367D03.33</name>
</gene>
<evidence type="ECO:0000256" key="1">
    <source>
        <dbReference type="SAM" id="MobiDB-lite"/>
    </source>
</evidence>
<proteinExistence type="predicted"/>
<sequence>MTDNESGGFSPYATEVPYSSVVVTGRGIDARHAPTTSSRNTSTSSTPAASLSAL</sequence>
<reference evidence="2" key="1">
    <citation type="submission" date="2009-05" db="EMBL/GenBank/DDBJ databases">
        <title>Oryza sativa Indica Group genomic DNA, chromosome 11, BAC clone:K0367D03, cultivar:Kasalath.</title>
        <authorList>
            <person name="Matsumoto T."/>
            <person name="Wu J."/>
            <person name="Kanamori H."/>
        </authorList>
    </citation>
    <scope>NUCLEOTIDE SEQUENCE</scope>
</reference>
<evidence type="ECO:0000313" key="2">
    <source>
        <dbReference type="EMBL" id="BBD82421.1"/>
    </source>
</evidence>
<dbReference type="EMBL" id="AP011482">
    <property type="protein sequence ID" value="BBD82421.1"/>
    <property type="molecule type" value="Genomic_DNA"/>
</dbReference>
<organism evidence="2">
    <name type="scientific">Oryza sativa subsp. indica</name>
    <name type="common">Rice</name>
    <dbReference type="NCBI Taxonomy" id="39946"/>
    <lineage>
        <taxon>Eukaryota</taxon>
        <taxon>Viridiplantae</taxon>
        <taxon>Streptophyta</taxon>
        <taxon>Embryophyta</taxon>
        <taxon>Tracheophyta</taxon>
        <taxon>Spermatophyta</taxon>
        <taxon>Magnoliopsida</taxon>
        <taxon>Liliopsida</taxon>
        <taxon>Poales</taxon>
        <taxon>Poaceae</taxon>
        <taxon>BOP clade</taxon>
        <taxon>Oryzoideae</taxon>
        <taxon>Oryzeae</taxon>
        <taxon>Oryzinae</taxon>
        <taxon>Oryza</taxon>
        <taxon>Oryza sativa</taxon>
    </lineage>
</organism>